<reference evidence="8 9" key="1">
    <citation type="submission" date="2019-03" db="EMBL/GenBank/DDBJ databases">
        <title>Genomic Encyclopedia of Type Strains, Phase IV (KMG-IV): sequencing the most valuable type-strain genomes for metagenomic binning, comparative biology and taxonomic classification.</title>
        <authorList>
            <person name="Goeker M."/>
        </authorList>
    </citation>
    <scope>NUCLEOTIDE SEQUENCE [LARGE SCALE GENOMIC DNA]</scope>
    <source>
        <strain evidence="8 9">DSM 24830</strain>
    </source>
</reference>
<dbReference type="RefSeq" id="WP_131906918.1">
    <property type="nucleotide sequence ID" value="NZ_BAAAFU010000001.1"/>
</dbReference>
<evidence type="ECO:0000256" key="4">
    <source>
        <dbReference type="ARBA" id="ARBA00022989"/>
    </source>
</evidence>
<feature type="transmembrane region" description="Helical" evidence="6">
    <location>
        <begin position="109"/>
        <end position="134"/>
    </location>
</feature>
<feature type="domain" description="Sulfatase N-terminal" evidence="7">
    <location>
        <begin position="237"/>
        <end position="528"/>
    </location>
</feature>
<organism evidence="8 9">
    <name type="scientific">Cocleimonas flava</name>
    <dbReference type="NCBI Taxonomy" id="634765"/>
    <lineage>
        <taxon>Bacteria</taxon>
        <taxon>Pseudomonadati</taxon>
        <taxon>Pseudomonadota</taxon>
        <taxon>Gammaproteobacteria</taxon>
        <taxon>Thiotrichales</taxon>
        <taxon>Thiotrichaceae</taxon>
        <taxon>Cocleimonas</taxon>
    </lineage>
</organism>
<dbReference type="SUPFAM" id="SSF53649">
    <property type="entry name" value="Alkaline phosphatase-like"/>
    <property type="match status" value="1"/>
</dbReference>
<keyword evidence="2" id="KW-1003">Cell membrane</keyword>
<feature type="transmembrane region" description="Helical" evidence="6">
    <location>
        <begin position="140"/>
        <end position="161"/>
    </location>
</feature>
<proteinExistence type="predicted"/>
<feature type="transmembrane region" description="Helical" evidence="6">
    <location>
        <begin position="64"/>
        <end position="83"/>
    </location>
</feature>
<dbReference type="Pfam" id="PF00884">
    <property type="entry name" value="Sulfatase"/>
    <property type="match status" value="1"/>
</dbReference>
<evidence type="ECO:0000256" key="3">
    <source>
        <dbReference type="ARBA" id="ARBA00022692"/>
    </source>
</evidence>
<dbReference type="PANTHER" id="PTHR47371">
    <property type="entry name" value="LIPOTEICHOIC ACID SYNTHASE"/>
    <property type="match status" value="1"/>
</dbReference>
<dbReference type="InterPro" id="IPR050448">
    <property type="entry name" value="OpgB/LTA_synthase_biosynth"/>
</dbReference>
<evidence type="ECO:0000313" key="8">
    <source>
        <dbReference type="EMBL" id="TCJ85217.1"/>
    </source>
</evidence>
<evidence type="ECO:0000256" key="6">
    <source>
        <dbReference type="SAM" id="Phobius"/>
    </source>
</evidence>
<keyword evidence="3 6" id="KW-0812">Transmembrane</keyword>
<accession>A0A4R1EU77</accession>
<keyword evidence="5 6" id="KW-0472">Membrane</keyword>
<sequence length="537" mass="60778">MQDLLPSYFPTLALALLLTIAFSFLPERWVKPKTPKINFRTALLQALLVSILFLAVTLIVQRPIFSALAVSIFLIILSGVSNAKYKALREPLVFSDIAMFSQAFKHPRLYFPFLGLLPVIAAPIIIIALIITVLSLEPAMAFTAQRILISILAIAAFVFIARKIALGFTLTQEPDQDIECLGLLNSIFVYAIQARTPAHQQTIQSTLAESPFNSAIENIDKVNNEKSPPHFEGVFSNITVIQSESFFDARRLHDSIKPDVLKNFDNCNQQSTQFGKLKVPAWGANTMRTEFAFLSGLKYQDLGLYRYYPYQYLHKMPISSIASYLSAQGYRCVCIHPHPDSFFGRDRIFPQMGFDEFIDIKDFDSNNTFGPYISDQAVTDKILEITHQHETNKPDQPLFIFAITMENHGPLHLEKTTAEEQHSYFEKKPLTAANDLTVYLRHLQNADKMIAELTHAYSQSKKPQALCFYGDHIPSMPNIYQQLDYDEEESDYFIWQNAQSKISDPMKSQTEQMISADSLAKTLLTVTGNLSLNSTEK</sequence>
<comment type="caution">
    <text evidence="8">The sequence shown here is derived from an EMBL/GenBank/DDBJ whole genome shotgun (WGS) entry which is preliminary data.</text>
</comment>
<name>A0A4R1EU77_9GAMM</name>
<evidence type="ECO:0000313" key="9">
    <source>
        <dbReference type="Proteomes" id="UP000294887"/>
    </source>
</evidence>
<evidence type="ECO:0000259" key="7">
    <source>
        <dbReference type="Pfam" id="PF00884"/>
    </source>
</evidence>
<comment type="subcellular location">
    <subcellularLocation>
        <location evidence="1">Cell membrane</location>
        <topology evidence="1">Multi-pass membrane protein</topology>
    </subcellularLocation>
</comment>
<dbReference type="InterPro" id="IPR000917">
    <property type="entry name" value="Sulfatase_N"/>
</dbReference>
<dbReference type="EMBL" id="SMFQ01000004">
    <property type="protein sequence ID" value="TCJ85217.1"/>
    <property type="molecule type" value="Genomic_DNA"/>
</dbReference>
<keyword evidence="9" id="KW-1185">Reference proteome</keyword>
<dbReference type="Gene3D" id="3.40.720.10">
    <property type="entry name" value="Alkaline Phosphatase, subunit A"/>
    <property type="match status" value="1"/>
</dbReference>
<dbReference type="Proteomes" id="UP000294887">
    <property type="component" value="Unassembled WGS sequence"/>
</dbReference>
<dbReference type="CDD" id="cd16015">
    <property type="entry name" value="LTA_synthase"/>
    <property type="match status" value="1"/>
</dbReference>
<gene>
    <name evidence="8" type="ORF">EV695_3184</name>
</gene>
<evidence type="ECO:0000256" key="1">
    <source>
        <dbReference type="ARBA" id="ARBA00004651"/>
    </source>
</evidence>
<dbReference type="OrthoDB" id="5363296at2"/>
<feature type="transmembrane region" description="Helical" evidence="6">
    <location>
        <begin position="37"/>
        <end position="58"/>
    </location>
</feature>
<protein>
    <submittedName>
        <fullName evidence="8">Sulfatase-like protein</fullName>
    </submittedName>
</protein>
<dbReference type="PANTHER" id="PTHR47371:SF3">
    <property type="entry name" value="PHOSPHOGLYCEROL TRANSFERASE I"/>
    <property type="match status" value="1"/>
</dbReference>
<feature type="transmembrane region" description="Helical" evidence="6">
    <location>
        <begin position="6"/>
        <end position="25"/>
    </location>
</feature>
<dbReference type="GO" id="GO:0005886">
    <property type="term" value="C:plasma membrane"/>
    <property type="evidence" value="ECO:0007669"/>
    <property type="project" value="UniProtKB-SubCell"/>
</dbReference>
<dbReference type="AlphaFoldDB" id="A0A4R1EU77"/>
<evidence type="ECO:0000256" key="5">
    <source>
        <dbReference type="ARBA" id="ARBA00023136"/>
    </source>
</evidence>
<evidence type="ECO:0000256" key="2">
    <source>
        <dbReference type="ARBA" id="ARBA00022475"/>
    </source>
</evidence>
<dbReference type="InterPro" id="IPR017850">
    <property type="entry name" value="Alkaline_phosphatase_core_sf"/>
</dbReference>
<keyword evidence="4 6" id="KW-1133">Transmembrane helix</keyword>